<keyword evidence="8" id="KW-0966">Cell projection</keyword>
<comment type="caution">
    <text evidence="13">The sequence shown here is derived from an EMBL/GenBank/DDBJ whole genome shotgun (WGS) entry which is preliminary data.</text>
</comment>
<dbReference type="STRING" id="151549.A0A4C1VQY9"/>
<accession>A0A4C1VQY9</accession>
<evidence type="ECO:0000256" key="1">
    <source>
        <dbReference type="ARBA" id="ARBA00004611"/>
    </source>
</evidence>
<dbReference type="InterPro" id="IPR036322">
    <property type="entry name" value="WD40_repeat_dom_sf"/>
</dbReference>
<dbReference type="AlphaFoldDB" id="A0A4C1VQY9"/>
<dbReference type="SMART" id="SM00320">
    <property type="entry name" value="WD40"/>
    <property type="match status" value="2"/>
</dbReference>
<dbReference type="PROSITE" id="PS50082">
    <property type="entry name" value="WD_REPEATS_2"/>
    <property type="match status" value="1"/>
</dbReference>
<feature type="repeat" description="WD" evidence="12">
    <location>
        <begin position="104"/>
        <end position="136"/>
    </location>
</feature>
<keyword evidence="2" id="KW-0963">Cytoplasm</keyword>
<evidence type="ECO:0000256" key="10">
    <source>
        <dbReference type="ARBA" id="ARBA00040002"/>
    </source>
</evidence>
<dbReference type="InterPro" id="IPR050687">
    <property type="entry name" value="Dynein_IC"/>
</dbReference>
<dbReference type="GO" id="GO:0120293">
    <property type="term" value="C:dynein axonemal particle"/>
    <property type="evidence" value="ECO:0007669"/>
    <property type="project" value="UniProtKB-SubCell"/>
</dbReference>
<keyword evidence="4" id="KW-0677">Repeat</keyword>
<gene>
    <name evidence="13" type="primary">WDR78</name>
    <name evidence="13" type="ORF">EVAR_26020_1</name>
</gene>
<dbReference type="Proteomes" id="UP000299102">
    <property type="component" value="Unassembled WGS sequence"/>
</dbReference>
<dbReference type="OrthoDB" id="10259804at2759"/>
<reference evidence="13 14" key="1">
    <citation type="journal article" date="2019" name="Commun. Biol.">
        <title>The bagworm genome reveals a unique fibroin gene that provides high tensile strength.</title>
        <authorList>
            <person name="Kono N."/>
            <person name="Nakamura H."/>
            <person name="Ohtoshi R."/>
            <person name="Tomita M."/>
            <person name="Numata K."/>
            <person name="Arakawa K."/>
        </authorList>
    </citation>
    <scope>NUCLEOTIDE SEQUENCE [LARGE SCALE GENOMIC DNA]</scope>
</reference>
<dbReference type="InterPro" id="IPR015943">
    <property type="entry name" value="WD40/YVTN_repeat-like_dom_sf"/>
</dbReference>
<evidence type="ECO:0000256" key="9">
    <source>
        <dbReference type="ARBA" id="ARBA00024190"/>
    </source>
</evidence>
<dbReference type="GO" id="GO:0045504">
    <property type="term" value="F:dynein heavy chain binding"/>
    <property type="evidence" value="ECO:0007669"/>
    <property type="project" value="TreeGrafter"/>
</dbReference>
<sequence>MADNAPVEYVMATCQDGRINKFSTTKTHDFICTPMMRLTTVEGQLKGLVTTETCVRADVPVRWNPGALCLHWHPTIHHEYYVGSDEGCIHRCSTNYLNQHMDVFRAHAGPVYDIVISPFMESLIVTCGADNSARLWIEGVDDIIVTLSCSAAVYGAAFCPINATVLLTISGNVLSVWDLRRKTHAPCTDYTFASNTVLTYIRFSKSGYNVIVGETTGRVHTFHLEDMPVAPFYQRRMLEDALRRTLCGRPELIKQLEKLNKL</sequence>
<evidence type="ECO:0000256" key="8">
    <source>
        <dbReference type="ARBA" id="ARBA00023273"/>
    </source>
</evidence>
<proteinExistence type="predicted"/>
<evidence type="ECO:0000256" key="11">
    <source>
        <dbReference type="ARBA" id="ARBA00041557"/>
    </source>
</evidence>
<evidence type="ECO:0000256" key="12">
    <source>
        <dbReference type="PROSITE-ProRule" id="PRU00221"/>
    </source>
</evidence>
<evidence type="ECO:0000313" key="13">
    <source>
        <dbReference type="EMBL" id="GBP40940.1"/>
    </source>
</evidence>
<keyword evidence="5" id="KW-0282">Flagellum</keyword>
<keyword evidence="3 12" id="KW-0853">WD repeat</keyword>
<evidence type="ECO:0000256" key="7">
    <source>
        <dbReference type="ARBA" id="ARBA00023212"/>
    </source>
</evidence>
<evidence type="ECO:0000256" key="4">
    <source>
        <dbReference type="ARBA" id="ARBA00022737"/>
    </source>
</evidence>
<organism evidence="13 14">
    <name type="scientific">Eumeta variegata</name>
    <name type="common">Bagworm moth</name>
    <name type="synonym">Eumeta japonica</name>
    <dbReference type="NCBI Taxonomy" id="151549"/>
    <lineage>
        <taxon>Eukaryota</taxon>
        <taxon>Metazoa</taxon>
        <taxon>Ecdysozoa</taxon>
        <taxon>Arthropoda</taxon>
        <taxon>Hexapoda</taxon>
        <taxon>Insecta</taxon>
        <taxon>Pterygota</taxon>
        <taxon>Neoptera</taxon>
        <taxon>Endopterygota</taxon>
        <taxon>Lepidoptera</taxon>
        <taxon>Glossata</taxon>
        <taxon>Ditrysia</taxon>
        <taxon>Tineoidea</taxon>
        <taxon>Psychidae</taxon>
        <taxon>Oiketicinae</taxon>
        <taxon>Eumeta</taxon>
    </lineage>
</organism>
<dbReference type="GO" id="GO:0005858">
    <property type="term" value="C:axonemal dynein complex"/>
    <property type="evidence" value="ECO:0007669"/>
    <property type="project" value="TreeGrafter"/>
</dbReference>
<evidence type="ECO:0000256" key="3">
    <source>
        <dbReference type="ARBA" id="ARBA00022574"/>
    </source>
</evidence>
<evidence type="ECO:0000256" key="6">
    <source>
        <dbReference type="ARBA" id="ARBA00023069"/>
    </source>
</evidence>
<name>A0A4C1VQY9_EUMVA</name>
<comment type="subcellular location">
    <subcellularLocation>
        <location evidence="1">Cytoplasm</location>
        <location evidence="1">Cytoskeleton</location>
        <location evidence="1">Flagellum axoneme</location>
    </subcellularLocation>
    <subcellularLocation>
        <location evidence="9">Dynein axonemal particle</location>
    </subcellularLocation>
</comment>
<dbReference type="PANTHER" id="PTHR12442:SF12">
    <property type="entry name" value="DYNEIN AXONEMAL INTERMEDIATE CHAIN 4"/>
    <property type="match status" value="1"/>
</dbReference>
<dbReference type="SUPFAM" id="SSF50978">
    <property type="entry name" value="WD40 repeat-like"/>
    <property type="match status" value="1"/>
</dbReference>
<dbReference type="Gene3D" id="2.130.10.10">
    <property type="entry name" value="YVTN repeat-like/Quinoprotein amine dehydrogenase"/>
    <property type="match status" value="1"/>
</dbReference>
<dbReference type="PANTHER" id="PTHR12442">
    <property type="entry name" value="DYNEIN INTERMEDIATE CHAIN"/>
    <property type="match status" value="1"/>
</dbReference>
<keyword evidence="14" id="KW-1185">Reference proteome</keyword>
<evidence type="ECO:0000313" key="14">
    <source>
        <dbReference type="Proteomes" id="UP000299102"/>
    </source>
</evidence>
<evidence type="ECO:0000256" key="5">
    <source>
        <dbReference type="ARBA" id="ARBA00022846"/>
    </source>
</evidence>
<dbReference type="EMBL" id="BGZK01000390">
    <property type="protein sequence ID" value="GBP40940.1"/>
    <property type="molecule type" value="Genomic_DNA"/>
</dbReference>
<keyword evidence="6" id="KW-0969">Cilium</keyword>
<keyword evidence="7" id="KW-0206">Cytoskeleton</keyword>
<protein>
    <recommendedName>
        <fullName evidence="10">Dynein axonemal intermediate chain 4</fullName>
    </recommendedName>
    <alternativeName>
        <fullName evidence="11">WD repeat-containing protein 78</fullName>
    </alternativeName>
</protein>
<evidence type="ECO:0000256" key="2">
    <source>
        <dbReference type="ARBA" id="ARBA00022490"/>
    </source>
</evidence>
<dbReference type="GO" id="GO:0045503">
    <property type="term" value="F:dynein light chain binding"/>
    <property type="evidence" value="ECO:0007669"/>
    <property type="project" value="TreeGrafter"/>
</dbReference>
<dbReference type="GO" id="GO:0003341">
    <property type="term" value="P:cilium movement"/>
    <property type="evidence" value="ECO:0007669"/>
    <property type="project" value="TreeGrafter"/>
</dbReference>
<dbReference type="InterPro" id="IPR001680">
    <property type="entry name" value="WD40_rpt"/>
</dbReference>